<evidence type="ECO:0000256" key="4">
    <source>
        <dbReference type="ARBA" id="ARBA00023014"/>
    </source>
</evidence>
<dbReference type="GO" id="GO:0046872">
    <property type="term" value="F:metal ion binding"/>
    <property type="evidence" value="ECO:0007669"/>
    <property type="project" value="UniProtKB-KW"/>
</dbReference>
<evidence type="ECO:0000256" key="3">
    <source>
        <dbReference type="ARBA" id="ARBA00023004"/>
    </source>
</evidence>
<dbReference type="InterPro" id="IPR017896">
    <property type="entry name" value="4Fe4S_Fe-S-bd"/>
</dbReference>
<dbReference type="GO" id="GO:0051539">
    <property type="term" value="F:4 iron, 4 sulfur cluster binding"/>
    <property type="evidence" value="ECO:0007669"/>
    <property type="project" value="UniProtKB-KW"/>
</dbReference>
<dbReference type="SUPFAM" id="SSF54862">
    <property type="entry name" value="4Fe-4S ferredoxins"/>
    <property type="match status" value="1"/>
</dbReference>
<dbReference type="Proteomes" id="UP000052015">
    <property type="component" value="Unassembled WGS sequence"/>
</dbReference>
<dbReference type="OrthoDB" id="9810688at2"/>
<protein>
    <submittedName>
        <fullName evidence="6">NADH-quinone oxidoreductase subunit 9</fullName>
        <ecNumber evidence="6">1.6.5.11</ecNumber>
    </submittedName>
</protein>
<dbReference type="InterPro" id="IPR010226">
    <property type="entry name" value="NADH_quinone_OxRdtase_chainI"/>
</dbReference>
<organism evidence="6 7">
    <name type="scientific">Caloramator mitchellensis</name>
    <dbReference type="NCBI Taxonomy" id="908809"/>
    <lineage>
        <taxon>Bacteria</taxon>
        <taxon>Bacillati</taxon>
        <taxon>Bacillota</taxon>
        <taxon>Clostridia</taxon>
        <taxon>Eubacteriales</taxon>
        <taxon>Clostridiaceae</taxon>
        <taxon>Caloramator</taxon>
    </lineage>
</organism>
<dbReference type="EC" id="1.6.5.11" evidence="6"/>
<keyword evidence="2" id="KW-0479">Metal-binding</keyword>
<dbReference type="PROSITE" id="PS00198">
    <property type="entry name" value="4FE4S_FER_1"/>
    <property type="match status" value="2"/>
</dbReference>
<dbReference type="AlphaFoldDB" id="A0A0R3JXY4"/>
<dbReference type="Gene3D" id="3.30.70.3270">
    <property type="match status" value="1"/>
</dbReference>
<dbReference type="GO" id="GO:0016651">
    <property type="term" value="F:oxidoreductase activity, acting on NAD(P)H"/>
    <property type="evidence" value="ECO:0007669"/>
    <property type="project" value="InterPro"/>
</dbReference>
<dbReference type="Pfam" id="PF12838">
    <property type="entry name" value="Fer4_7"/>
    <property type="match status" value="1"/>
</dbReference>
<reference evidence="6 7" key="1">
    <citation type="submission" date="2015-09" db="EMBL/GenBank/DDBJ databases">
        <title>Draft genome sequence of a Caloramator mitchellensis, a moderate thermophile from the Great Artesian Basin of Australia.</title>
        <authorList>
            <person name="Patel B.K."/>
        </authorList>
    </citation>
    <scope>NUCLEOTIDE SEQUENCE [LARGE SCALE GENOMIC DNA]</scope>
    <source>
        <strain evidence="6 7">VF08</strain>
    </source>
</reference>
<accession>A0A0R3JXY4</accession>
<keyword evidence="4" id="KW-0411">Iron-sulfur</keyword>
<proteinExistence type="predicted"/>
<evidence type="ECO:0000313" key="6">
    <source>
        <dbReference type="EMBL" id="KRQ87930.1"/>
    </source>
</evidence>
<evidence type="ECO:0000256" key="2">
    <source>
        <dbReference type="ARBA" id="ARBA00022723"/>
    </source>
</evidence>
<dbReference type="InterPro" id="IPR017900">
    <property type="entry name" value="4Fe4S_Fe_S_CS"/>
</dbReference>
<keyword evidence="7" id="KW-1185">Reference proteome</keyword>
<evidence type="ECO:0000259" key="5">
    <source>
        <dbReference type="PROSITE" id="PS51379"/>
    </source>
</evidence>
<keyword evidence="3" id="KW-0408">Iron</keyword>
<feature type="domain" description="4Fe-4S ferredoxin-type" evidence="5">
    <location>
        <begin position="47"/>
        <end position="76"/>
    </location>
</feature>
<dbReference type="PATRIC" id="fig|908809.3.peg.96"/>
<keyword evidence="6" id="KW-0560">Oxidoreductase</keyword>
<keyword evidence="1" id="KW-0004">4Fe-4S</keyword>
<feature type="domain" description="4Fe-4S ferredoxin-type" evidence="5">
    <location>
        <begin position="86"/>
        <end position="115"/>
    </location>
</feature>
<dbReference type="EMBL" id="LKHP01000001">
    <property type="protein sequence ID" value="KRQ87930.1"/>
    <property type="molecule type" value="Genomic_DNA"/>
</dbReference>
<dbReference type="STRING" id="908809.ABG79_00095"/>
<gene>
    <name evidence="6" type="primary">nqo9</name>
    <name evidence="6" type="ORF">ABG79_00095</name>
</gene>
<sequence length="163" mass="18341">MALGDKSVYSPLTTLKNLFKKPLTIKYPKEILRVFPNKDGVSPIYRGLHTNDLNKCVGCAACQRICPFDAIEMKTIGQNEQGRAIKKPVVDYGRCSFCAFCVDVCPTNSLKMSRHFIYKIKTVKTMSAKEEVEYVKEKFKLMPDESLGDDIGYNTGKSKKILG</sequence>
<evidence type="ECO:0000313" key="7">
    <source>
        <dbReference type="Proteomes" id="UP000052015"/>
    </source>
</evidence>
<evidence type="ECO:0000256" key="1">
    <source>
        <dbReference type="ARBA" id="ARBA00022485"/>
    </source>
</evidence>
<comment type="caution">
    <text evidence="6">The sequence shown here is derived from an EMBL/GenBank/DDBJ whole genome shotgun (WGS) entry which is preliminary data.</text>
</comment>
<dbReference type="PROSITE" id="PS51379">
    <property type="entry name" value="4FE4S_FER_2"/>
    <property type="match status" value="2"/>
</dbReference>
<dbReference type="RefSeq" id="WP_057975985.1">
    <property type="nucleotide sequence ID" value="NZ_LKHP01000001.1"/>
</dbReference>
<name>A0A0R3JXY4_CALMK</name>
<dbReference type="GO" id="GO:0016020">
    <property type="term" value="C:membrane"/>
    <property type="evidence" value="ECO:0007669"/>
    <property type="project" value="InterPro"/>
</dbReference>
<dbReference type="PANTHER" id="PTHR10849">
    <property type="entry name" value="NADH DEHYDROGENASE UBIQUINONE IRON-SULFUR PROTEIN 8, MITOCHONDRIAL"/>
    <property type="match status" value="1"/>
</dbReference>